<accession>A0AAV4NP34</accession>
<sequence length="134" mass="15531">MSLISTAGVHIKHSQQFGRKLSLSSKLLWMPNPRMMTSKTMIIMRIFPTPWQGVRSCPEMITTPSRVPFSSQRRSHLLEHPTLHSERKISGCSGVLLKMRRTSWENASVVKYVGLFQRIIGWIERELERNELNI</sequence>
<evidence type="ECO:0000313" key="1">
    <source>
        <dbReference type="EMBL" id="GIX86544.1"/>
    </source>
</evidence>
<evidence type="ECO:0000313" key="2">
    <source>
        <dbReference type="Proteomes" id="UP001054837"/>
    </source>
</evidence>
<protein>
    <submittedName>
        <fullName evidence="1">Uncharacterized protein</fullName>
    </submittedName>
</protein>
<comment type="caution">
    <text evidence="1">The sequence shown here is derived from an EMBL/GenBank/DDBJ whole genome shotgun (WGS) entry which is preliminary data.</text>
</comment>
<reference evidence="1 2" key="1">
    <citation type="submission" date="2021-06" db="EMBL/GenBank/DDBJ databases">
        <title>Caerostris darwini draft genome.</title>
        <authorList>
            <person name="Kono N."/>
            <person name="Arakawa K."/>
        </authorList>
    </citation>
    <scope>NUCLEOTIDE SEQUENCE [LARGE SCALE GENOMIC DNA]</scope>
</reference>
<dbReference type="Proteomes" id="UP001054837">
    <property type="component" value="Unassembled WGS sequence"/>
</dbReference>
<dbReference type="EMBL" id="BPLQ01001897">
    <property type="protein sequence ID" value="GIX86544.1"/>
    <property type="molecule type" value="Genomic_DNA"/>
</dbReference>
<keyword evidence="2" id="KW-1185">Reference proteome</keyword>
<organism evidence="1 2">
    <name type="scientific">Caerostris darwini</name>
    <dbReference type="NCBI Taxonomy" id="1538125"/>
    <lineage>
        <taxon>Eukaryota</taxon>
        <taxon>Metazoa</taxon>
        <taxon>Ecdysozoa</taxon>
        <taxon>Arthropoda</taxon>
        <taxon>Chelicerata</taxon>
        <taxon>Arachnida</taxon>
        <taxon>Araneae</taxon>
        <taxon>Araneomorphae</taxon>
        <taxon>Entelegynae</taxon>
        <taxon>Araneoidea</taxon>
        <taxon>Araneidae</taxon>
        <taxon>Caerostris</taxon>
    </lineage>
</organism>
<proteinExistence type="predicted"/>
<dbReference type="AlphaFoldDB" id="A0AAV4NP34"/>
<gene>
    <name evidence="1" type="ORF">CDAR_180461</name>
</gene>
<name>A0AAV4NP34_9ARAC</name>